<dbReference type="InterPro" id="IPR052733">
    <property type="entry name" value="Chloroplast_QOR"/>
</dbReference>
<dbReference type="RefSeq" id="WP_189667891.1">
    <property type="nucleotide sequence ID" value="NZ_BNAS01000001.1"/>
</dbReference>
<dbReference type="Pfam" id="PF13602">
    <property type="entry name" value="ADH_zinc_N_2"/>
    <property type="match status" value="1"/>
</dbReference>
<comment type="caution">
    <text evidence="2">The sequence shown here is derived from an EMBL/GenBank/DDBJ whole genome shotgun (WGS) entry which is preliminary data.</text>
</comment>
<dbReference type="Gene3D" id="3.40.50.720">
    <property type="entry name" value="NAD(P)-binding Rossmann-like Domain"/>
    <property type="match status" value="1"/>
</dbReference>
<dbReference type="AlphaFoldDB" id="A0A919FJL9"/>
<evidence type="ECO:0000313" key="3">
    <source>
        <dbReference type="Proteomes" id="UP000627369"/>
    </source>
</evidence>
<feature type="domain" description="Enoyl reductase (ER)" evidence="1">
    <location>
        <begin position="10"/>
        <end position="314"/>
    </location>
</feature>
<dbReference type="SUPFAM" id="SSF50129">
    <property type="entry name" value="GroES-like"/>
    <property type="match status" value="1"/>
</dbReference>
<dbReference type="SMART" id="SM00829">
    <property type="entry name" value="PKS_ER"/>
    <property type="match status" value="1"/>
</dbReference>
<sequence length="323" mass="33934">MRAVVYDEYGPPDVLRVEEVPVPTPGRDQVLVEVVATSVNLSDWEGLHGSPAYARFGGLRRPGRRVLGSDIAGRVKAVGSGVTRLRPGDAVYGDNLSLMGGFAQYAVAPEAALAHKPAALTFAEASTLPQAGPIAIQGTAAAGPGRRVLINGAGGGSGSFAIQLAKRAGAHVTGVDNAGKLDHMRLLGADRVLDYRTEDFTRTGPYDLILDLVAHRSVFAYRRALARGGRYLCVGGPVRTLLQILTLGTVAGLLTGRRIQVLPVRLGPKHFEPLAELCLAGTVDIHIDRTFPLDEVPRALAFHGEGQALGKVVIDVAGHAGEA</sequence>
<evidence type="ECO:0000259" key="1">
    <source>
        <dbReference type="SMART" id="SM00829"/>
    </source>
</evidence>
<dbReference type="EMBL" id="BNAS01000001">
    <property type="protein sequence ID" value="GHH66833.1"/>
    <property type="molecule type" value="Genomic_DNA"/>
</dbReference>
<dbReference type="InterPro" id="IPR020843">
    <property type="entry name" value="ER"/>
</dbReference>
<dbReference type="Pfam" id="PF08240">
    <property type="entry name" value="ADH_N"/>
    <property type="match status" value="1"/>
</dbReference>
<dbReference type="PANTHER" id="PTHR44013">
    <property type="entry name" value="ZINC-TYPE ALCOHOL DEHYDROGENASE-LIKE PROTEIN C16A3.02C"/>
    <property type="match status" value="1"/>
</dbReference>
<protein>
    <submittedName>
        <fullName evidence="2">NADPH:quinone reductase</fullName>
    </submittedName>
</protein>
<organism evidence="2 3">
    <name type="scientific">Promicromonospora soli</name>
    <dbReference type="NCBI Taxonomy" id="2035533"/>
    <lineage>
        <taxon>Bacteria</taxon>
        <taxon>Bacillati</taxon>
        <taxon>Actinomycetota</taxon>
        <taxon>Actinomycetes</taxon>
        <taxon>Micrococcales</taxon>
        <taxon>Promicromonosporaceae</taxon>
        <taxon>Promicromonospora</taxon>
    </lineage>
</organism>
<dbReference type="PANTHER" id="PTHR44013:SF1">
    <property type="entry name" value="ZINC-TYPE ALCOHOL DEHYDROGENASE-LIKE PROTEIN C16A3.02C"/>
    <property type="match status" value="1"/>
</dbReference>
<evidence type="ECO:0000313" key="2">
    <source>
        <dbReference type="EMBL" id="GHH66833.1"/>
    </source>
</evidence>
<accession>A0A919FJL9</accession>
<dbReference type="Gene3D" id="3.90.180.10">
    <property type="entry name" value="Medium-chain alcohol dehydrogenases, catalytic domain"/>
    <property type="match status" value="1"/>
</dbReference>
<dbReference type="GO" id="GO:0016491">
    <property type="term" value="F:oxidoreductase activity"/>
    <property type="evidence" value="ECO:0007669"/>
    <property type="project" value="InterPro"/>
</dbReference>
<proteinExistence type="predicted"/>
<keyword evidence="3" id="KW-1185">Reference proteome</keyword>
<reference evidence="2" key="1">
    <citation type="journal article" date="2014" name="Int. J. Syst. Evol. Microbiol.">
        <title>Complete genome sequence of Corynebacterium casei LMG S-19264T (=DSM 44701T), isolated from a smear-ripened cheese.</title>
        <authorList>
            <consortium name="US DOE Joint Genome Institute (JGI-PGF)"/>
            <person name="Walter F."/>
            <person name="Albersmeier A."/>
            <person name="Kalinowski J."/>
            <person name="Ruckert C."/>
        </authorList>
    </citation>
    <scope>NUCLEOTIDE SEQUENCE</scope>
    <source>
        <strain evidence="2">CGMCC 4.7398</strain>
    </source>
</reference>
<name>A0A919FJL9_9MICO</name>
<dbReference type="Proteomes" id="UP000627369">
    <property type="component" value="Unassembled WGS sequence"/>
</dbReference>
<dbReference type="SUPFAM" id="SSF51735">
    <property type="entry name" value="NAD(P)-binding Rossmann-fold domains"/>
    <property type="match status" value="1"/>
</dbReference>
<gene>
    <name evidence="2" type="primary">qor</name>
    <name evidence="2" type="ORF">GCM10017772_07480</name>
</gene>
<dbReference type="InterPro" id="IPR011032">
    <property type="entry name" value="GroES-like_sf"/>
</dbReference>
<reference evidence="2" key="2">
    <citation type="submission" date="2020-09" db="EMBL/GenBank/DDBJ databases">
        <authorList>
            <person name="Sun Q."/>
            <person name="Zhou Y."/>
        </authorList>
    </citation>
    <scope>NUCLEOTIDE SEQUENCE</scope>
    <source>
        <strain evidence="2">CGMCC 4.7398</strain>
    </source>
</reference>
<dbReference type="CDD" id="cd08267">
    <property type="entry name" value="MDR1"/>
    <property type="match status" value="1"/>
</dbReference>
<dbReference type="InterPro" id="IPR013154">
    <property type="entry name" value="ADH-like_N"/>
</dbReference>
<dbReference type="InterPro" id="IPR036291">
    <property type="entry name" value="NAD(P)-bd_dom_sf"/>
</dbReference>